<protein>
    <recommendedName>
        <fullName evidence="2">histidine kinase</fullName>
        <ecNumber evidence="2">2.7.13.3</ecNumber>
    </recommendedName>
</protein>
<feature type="modified residue" description="4-aspartylphosphate" evidence="4">
    <location>
        <position position="77"/>
    </location>
</feature>
<dbReference type="PANTHER" id="PTHR43547">
    <property type="entry name" value="TWO-COMPONENT HISTIDINE KINASE"/>
    <property type="match status" value="1"/>
</dbReference>
<dbReference type="PROSITE" id="PS50112">
    <property type="entry name" value="PAS"/>
    <property type="match status" value="1"/>
</dbReference>
<dbReference type="Pfam" id="PF00072">
    <property type="entry name" value="Response_reg"/>
    <property type="match status" value="2"/>
</dbReference>
<dbReference type="CDD" id="cd00082">
    <property type="entry name" value="HisKA"/>
    <property type="match status" value="1"/>
</dbReference>
<dbReference type="Gene3D" id="3.40.50.2300">
    <property type="match status" value="2"/>
</dbReference>
<dbReference type="Pfam" id="PF08447">
    <property type="entry name" value="PAS_3"/>
    <property type="match status" value="1"/>
</dbReference>
<dbReference type="CDD" id="cd16922">
    <property type="entry name" value="HATPase_EvgS-ArcB-TorS-like"/>
    <property type="match status" value="1"/>
</dbReference>
<evidence type="ECO:0000256" key="3">
    <source>
        <dbReference type="ARBA" id="ARBA00022553"/>
    </source>
</evidence>
<feature type="modified residue" description="4-aspartylphosphate" evidence="4">
    <location>
        <position position="607"/>
    </location>
</feature>
<proteinExistence type="predicted"/>
<evidence type="ECO:0000259" key="6">
    <source>
        <dbReference type="PROSITE" id="PS50110"/>
    </source>
</evidence>
<dbReference type="Gene3D" id="3.30.565.10">
    <property type="entry name" value="Histidine kinase-like ATPase, C-terminal domain"/>
    <property type="match status" value="1"/>
</dbReference>
<dbReference type="PRINTS" id="PR00344">
    <property type="entry name" value="BCTRLSENSOR"/>
</dbReference>
<dbReference type="InterPro" id="IPR011006">
    <property type="entry name" value="CheY-like_superfamily"/>
</dbReference>
<dbReference type="CDD" id="cd00130">
    <property type="entry name" value="PAS"/>
    <property type="match status" value="1"/>
</dbReference>
<evidence type="ECO:0000256" key="1">
    <source>
        <dbReference type="ARBA" id="ARBA00000085"/>
    </source>
</evidence>
<dbReference type="InterPro" id="IPR004358">
    <property type="entry name" value="Sig_transdc_His_kin-like_C"/>
</dbReference>
<sequence length="685" mass="74537">MTLASHRIDSSPGALGADGPPAACALIIDDDEGLLSLARRALARAGFDVVTLTSTQAARAWLDGRGQERWPDVLVVDYVLGTAETGLDFLRSLRMQGTMLPAILCTGFADETRVIEALRSGVADVVPKTSDYLDYLPQAIERVLAQKRAQREIAEAELVRARELHYRTLAEAIPQLVWTALPDGRIDFASKQLLSYTGMDAPSLLGHVWPDALVHPEDLERTVQRWSDALRDSSDYDVEHRLRAADGAWRWFKTRAAPLLDGAGRVSKWFGTSTDIDDQKLAAQEREHLLANERQARSEAERASRLKDEFVATLSHELRTPLNAIVGWAQLLLRDASDPARVEKGLQVIHRNARLQSQMIDDLLDMSRIMAGKVRLNVQRVELVDVITDVIATVQLAADAKELRVMPVLGAPAVVNGDPARLQQIIWNLLTNAIKFTPRRGRVAVTLTSGDGEARLVVSDTGCGIREAFLPHVFERFRQEDASTTRQFGGLGLGLSIVKELVEMHGGHITAASDGEQRGATFTVTLPTVTTGADTRRGAVAPISAQPDTALPRLDGVHVLVVEDEADARELVHRVLEERGAQVSAVASVRDALQVLDDGTPDVVISDLGMPEEDGFAFIAQLREREAARGGMTPAAALSGRVRGDDRRRALMAGFQTHLAKPVDPADLLLAIASLVGRAPPAVRA</sequence>
<dbReference type="PROSITE" id="PS50110">
    <property type="entry name" value="RESPONSE_REGULATORY"/>
    <property type="match status" value="2"/>
</dbReference>
<evidence type="ECO:0000259" key="5">
    <source>
        <dbReference type="PROSITE" id="PS50109"/>
    </source>
</evidence>
<dbReference type="EC" id="2.7.13.3" evidence="2"/>
<dbReference type="InterPro" id="IPR005467">
    <property type="entry name" value="His_kinase_dom"/>
</dbReference>
<dbReference type="InterPro" id="IPR001610">
    <property type="entry name" value="PAC"/>
</dbReference>
<comment type="catalytic activity">
    <reaction evidence="1">
        <text>ATP + protein L-histidine = ADP + protein N-phospho-L-histidine.</text>
        <dbReference type="EC" id="2.7.13.3"/>
    </reaction>
</comment>
<feature type="domain" description="Response regulatory" evidence="6">
    <location>
        <begin position="558"/>
        <end position="676"/>
    </location>
</feature>
<keyword evidence="10" id="KW-1185">Reference proteome</keyword>
<dbReference type="InterPro" id="IPR001789">
    <property type="entry name" value="Sig_transdc_resp-reg_receiver"/>
</dbReference>
<dbReference type="InterPro" id="IPR013655">
    <property type="entry name" value="PAS_fold_3"/>
</dbReference>
<evidence type="ECO:0000259" key="8">
    <source>
        <dbReference type="PROSITE" id="PS50113"/>
    </source>
</evidence>
<evidence type="ECO:0000313" key="9">
    <source>
        <dbReference type="EMBL" id="WXK38058.1"/>
    </source>
</evidence>
<dbReference type="InterPro" id="IPR000014">
    <property type="entry name" value="PAS"/>
</dbReference>
<evidence type="ECO:0000313" key="10">
    <source>
        <dbReference type="Proteomes" id="UP001493153"/>
    </source>
</evidence>
<dbReference type="Gene3D" id="1.10.287.130">
    <property type="match status" value="1"/>
</dbReference>
<dbReference type="Gene3D" id="3.30.450.20">
    <property type="entry name" value="PAS domain"/>
    <property type="match status" value="1"/>
</dbReference>
<accession>A0ABZ2PSX3</accession>
<reference evidence="9 10" key="1">
    <citation type="submission" date="2020-09" db="EMBL/GenBank/DDBJ databases">
        <title>Genome sequences of Mycetohabitans spp.</title>
        <authorList>
            <person name="Carter M.E."/>
            <person name="Carpenter S.C.D."/>
            <person name="Bogdanove A.J."/>
        </authorList>
    </citation>
    <scope>NUCLEOTIDE SEQUENCE [LARGE SCALE GENOMIC DNA]</scope>
    <source>
        <strain evidence="9 10">B12</strain>
        <plasmid evidence="9 10">megaplasmid</plasmid>
    </source>
</reference>
<dbReference type="SUPFAM" id="SSF52172">
    <property type="entry name" value="CheY-like"/>
    <property type="match status" value="2"/>
</dbReference>
<keyword evidence="9" id="KW-0614">Plasmid</keyword>
<feature type="domain" description="PAC" evidence="8">
    <location>
        <begin position="236"/>
        <end position="288"/>
    </location>
</feature>
<dbReference type="Proteomes" id="UP001493153">
    <property type="component" value="Plasmid megaplasmid"/>
</dbReference>
<dbReference type="SMART" id="SM00086">
    <property type="entry name" value="PAC"/>
    <property type="match status" value="1"/>
</dbReference>
<organism evidence="9 10">
    <name type="scientific">Mycetohabitans rhizoxinica</name>
    <dbReference type="NCBI Taxonomy" id="412963"/>
    <lineage>
        <taxon>Bacteria</taxon>
        <taxon>Pseudomonadati</taxon>
        <taxon>Pseudomonadota</taxon>
        <taxon>Betaproteobacteria</taxon>
        <taxon>Burkholderiales</taxon>
        <taxon>Burkholderiaceae</taxon>
        <taxon>Mycetohabitans</taxon>
    </lineage>
</organism>
<dbReference type="SMART" id="SM00448">
    <property type="entry name" value="REC"/>
    <property type="match status" value="2"/>
</dbReference>
<dbReference type="EMBL" id="CP062175">
    <property type="protein sequence ID" value="WXK38058.1"/>
    <property type="molecule type" value="Genomic_DNA"/>
</dbReference>
<dbReference type="NCBIfam" id="TIGR00229">
    <property type="entry name" value="sensory_box"/>
    <property type="match status" value="1"/>
</dbReference>
<dbReference type="InterPro" id="IPR036097">
    <property type="entry name" value="HisK_dim/P_sf"/>
</dbReference>
<dbReference type="PROSITE" id="PS50109">
    <property type="entry name" value="HIS_KIN"/>
    <property type="match status" value="1"/>
</dbReference>
<dbReference type="RefSeq" id="WP_338861236.1">
    <property type="nucleotide sequence ID" value="NZ_CP062172.1"/>
</dbReference>
<dbReference type="Pfam" id="PF00512">
    <property type="entry name" value="HisKA"/>
    <property type="match status" value="1"/>
</dbReference>
<dbReference type="PROSITE" id="PS50113">
    <property type="entry name" value="PAC"/>
    <property type="match status" value="1"/>
</dbReference>
<evidence type="ECO:0000256" key="4">
    <source>
        <dbReference type="PROSITE-ProRule" id="PRU00169"/>
    </source>
</evidence>
<dbReference type="InterPro" id="IPR000700">
    <property type="entry name" value="PAS-assoc_C"/>
</dbReference>
<feature type="domain" description="Response regulatory" evidence="6">
    <location>
        <begin position="24"/>
        <end position="143"/>
    </location>
</feature>
<gene>
    <name evidence="9" type="ORF">IHE29_01665</name>
</gene>
<name>A0ABZ2PSX3_9BURK</name>
<dbReference type="SUPFAM" id="SSF47384">
    <property type="entry name" value="Homodimeric domain of signal transducing histidine kinase"/>
    <property type="match status" value="1"/>
</dbReference>
<evidence type="ECO:0000259" key="7">
    <source>
        <dbReference type="PROSITE" id="PS50112"/>
    </source>
</evidence>
<dbReference type="SMART" id="SM00091">
    <property type="entry name" value="PAS"/>
    <property type="match status" value="1"/>
</dbReference>
<dbReference type="CDD" id="cd00156">
    <property type="entry name" value="REC"/>
    <property type="match status" value="1"/>
</dbReference>
<dbReference type="PANTHER" id="PTHR43547:SF2">
    <property type="entry name" value="HYBRID SIGNAL TRANSDUCTION HISTIDINE KINASE C"/>
    <property type="match status" value="1"/>
</dbReference>
<dbReference type="InterPro" id="IPR036890">
    <property type="entry name" value="HATPase_C_sf"/>
</dbReference>
<dbReference type="SMART" id="SM00388">
    <property type="entry name" value="HisKA"/>
    <property type="match status" value="1"/>
</dbReference>
<dbReference type="InterPro" id="IPR003594">
    <property type="entry name" value="HATPase_dom"/>
</dbReference>
<evidence type="ECO:0000256" key="2">
    <source>
        <dbReference type="ARBA" id="ARBA00012438"/>
    </source>
</evidence>
<feature type="domain" description="Histidine kinase" evidence="5">
    <location>
        <begin position="313"/>
        <end position="530"/>
    </location>
</feature>
<dbReference type="InterPro" id="IPR035965">
    <property type="entry name" value="PAS-like_dom_sf"/>
</dbReference>
<feature type="domain" description="PAS" evidence="7">
    <location>
        <begin position="162"/>
        <end position="233"/>
    </location>
</feature>
<geneLocation type="plasmid" evidence="9 10">
    <name>megaplasmid</name>
</geneLocation>
<dbReference type="SMART" id="SM00387">
    <property type="entry name" value="HATPase_c"/>
    <property type="match status" value="1"/>
</dbReference>
<dbReference type="SUPFAM" id="SSF55874">
    <property type="entry name" value="ATPase domain of HSP90 chaperone/DNA topoisomerase II/histidine kinase"/>
    <property type="match status" value="1"/>
</dbReference>
<keyword evidence="3 4" id="KW-0597">Phosphoprotein</keyword>
<dbReference type="InterPro" id="IPR003661">
    <property type="entry name" value="HisK_dim/P_dom"/>
</dbReference>
<dbReference type="Pfam" id="PF02518">
    <property type="entry name" value="HATPase_c"/>
    <property type="match status" value="1"/>
</dbReference>
<dbReference type="SUPFAM" id="SSF55785">
    <property type="entry name" value="PYP-like sensor domain (PAS domain)"/>
    <property type="match status" value="1"/>
</dbReference>